<keyword evidence="3 8" id="KW-0509">mRNA transport</keyword>
<gene>
    <name evidence="11" type="ORF">I303_108657</name>
</gene>
<evidence type="ECO:0000256" key="3">
    <source>
        <dbReference type="ARBA" id="ARBA00022816"/>
    </source>
</evidence>
<keyword evidence="6 8" id="KW-0906">Nuclear pore complex</keyword>
<sequence>MSNDWWTNSTSSSHGSTQTQSNGTYFTPQRQNTLSRSQRYAYGSGQGQGQNVGDELDSEDLKMVDSIKFLPSFANSPAGKLALGSSPQNQNQFPSGATSSGNNASQPFGSFGAGGAGTGFNQGGMGMSIGSPGSGNNNNLDRSEQGRRSPGVSTSMRERERDSPRHHRRSLLHQNSQLGNSFAGPGGAAYSQLDEDMPPTASLRDSISGNGGGNSGGGQVRNSNEASALELPTPQTLLPSSNTTTLHIFGPPVDVLSTLKPYLGQFGNITSFAPGPEGSNWYIVTYDSPISASYALRRHGDILNGRYMIGFKVHSDSSSNGCTLSSTQNPNSNSTQNQQLQGNNNSGAGTPIRIQDKSIIKPRQQPPNHSQHSTSATTQRPNNDYAWDDNEEQASGWSGWVSERLVSPIYRLSQVHKHAHIENALSC</sequence>
<reference evidence="11" key="2">
    <citation type="submission" date="2024-02" db="EMBL/GenBank/DDBJ databases">
        <title>Comparative genomics of Cryptococcus and Kwoniella reveals pathogenesis evolution and contrasting modes of karyotype evolution via chromosome fusion or intercentromeric recombination.</title>
        <authorList>
            <person name="Coelho M.A."/>
            <person name="David-Palma M."/>
            <person name="Shea T."/>
            <person name="Bowers K."/>
            <person name="McGinley-Smith S."/>
            <person name="Mohammad A.W."/>
            <person name="Gnirke A."/>
            <person name="Yurkov A.M."/>
            <person name="Nowrousian M."/>
            <person name="Sun S."/>
            <person name="Cuomo C.A."/>
            <person name="Heitman J."/>
        </authorList>
    </citation>
    <scope>NUCLEOTIDE SEQUENCE</scope>
    <source>
        <strain evidence="11">CBS 10117</strain>
    </source>
</reference>
<evidence type="ECO:0000256" key="8">
    <source>
        <dbReference type="PROSITE-ProRule" id="PRU00804"/>
    </source>
</evidence>
<keyword evidence="7 8" id="KW-0539">Nucleus</keyword>
<reference evidence="11" key="1">
    <citation type="submission" date="2013-07" db="EMBL/GenBank/DDBJ databases">
        <authorList>
            <consortium name="The Broad Institute Genome Sequencing Platform"/>
            <person name="Cuomo C."/>
            <person name="Litvintseva A."/>
            <person name="Chen Y."/>
            <person name="Heitman J."/>
            <person name="Sun S."/>
            <person name="Springer D."/>
            <person name="Dromer F."/>
            <person name="Young S.K."/>
            <person name="Zeng Q."/>
            <person name="Gargeya S."/>
            <person name="Fitzgerald M."/>
            <person name="Abouelleil A."/>
            <person name="Alvarado L."/>
            <person name="Berlin A.M."/>
            <person name="Chapman S.B."/>
            <person name="Dewar J."/>
            <person name="Goldberg J."/>
            <person name="Griggs A."/>
            <person name="Gujja S."/>
            <person name="Hansen M."/>
            <person name="Howarth C."/>
            <person name="Imamovic A."/>
            <person name="Larimer J."/>
            <person name="McCowan C."/>
            <person name="Murphy C."/>
            <person name="Pearson M."/>
            <person name="Priest M."/>
            <person name="Roberts A."/>
            <person name="Saif S."/>
            <person name="Shea T."/>
            <person name="Sykes S."/>
            <person name="Wortman J."/>
            <person name="Nusbaum C."/>
            <person name="Birren B."/>
        </authorList>
    </citation>
    <scope>NUCLEOTIDE SEQUENCE</scope>
    <source>
        <strain evidence="11">CBS 10117</strain>
    </source>
</reference>
<evidence type="ECO:0000313" key="12">
    <source>
        <dbReference type="Proteomes" id="UP000078595"/>
    </source>
</evidence>
<proteinExistence type="predicted"/>
<protein>
    <recommendedName>
        <fullName evidence="10">RRM Nup35-type domain-containing protein</fullName>
    </recommendedName>
</protein>
<keyword evidence="4" id="KW-0653">Protein transport</keyword>
<dbReference type="AlphaFoldDB" id="A0AAJ8KZ21"/>
<dbReference type="GO" id="GO:0044613">
    <property type="term" value="C:nuclear pore central transport channel"/>
    <property type="evidence" value="ECO:0007669"/>
    <property type="project" value="TreeGrafter"/>
</dbReference>
<dbReference type="SUPFAM" id="SSF54928">
    <property type="entry name" value="RNA-binding domain, RBD"/>
    <property type="match status" value="1"/>
</dbReference>
<comment type="subcellular location">
    <subcellularLocation>
        <location evidence="1">Nucleus</location>
        <location evidence="1">Nuclear pore complex</location>
    </subcellularLocation>
</comment>
<evidence type="ECO:0000256" key="6">
    <source>
        <dbReference type="ARBA" id="ARBA00023132"/>
    </source>
</evidence>
<dbReference type="RefSeq" id="XP_018260101.2">
    <property type="nucleotide sequence ID" value="XM_018410292.2"/>
</dbReference>
<dbReference type="PROSITE" id="PS51472">
    <property type="entry name" value="RRM_NUP35"/>
    <property type="match status" value="1"/>
</dbReference>
<feature type="region of interest" description="Disordered" evidence="9">
    <location>
        <begin position="1"/>
        <end position="54"/>
    </location>
</feature>
<dbReference type="GO" id="GO:0003676">
    <property type="term" value="F:nucleic acid binding"/>
    <property type="evidence" value="ECO:0007669"/>
    <property type="project" value="InterPro"/>
</dbReference>
<dbReference type="PANTHER" id="PTHR21527">
    <property type="entry name" value="NUCLEOPORIN NUP35"/>
    <property type="match status" value="1"/>
</dbReference>
<evidence type="ECO:0000256" key="9">
    <source>
        <dbReference type="SAM" id="MobiDB-lite"/>
    </source>
</evidence>
<evidence type="ECO:0000259" key="10">
    <source>
        <dbReference type="PROSITE" id="PS51472"/>
    </source>
</evidence>
<evidence type="ECO:0000256" key="4">
    <source>
        <dbReference type="ARBA" id="ARBA00022927"/>
    </source>
</evidence>
<feature type="region of interest" description="Disordered" evidence="9">
    <location>
        <begin position="318"/>
        <end position="390"/>
    </location>
</feature>
<dbReference type="GO" id="GO:0005543">
    <property type="term" value="F:phospholipid binding"/>
    <property type="evidence" value="ECO:0007669"/>
    <property type="project" value="TreeGrafter"/>
</dbReference>
<feature type="compositionally biased region" description="Polar residues" evidence="9">
    <location>
        <begin position="85"/>
        <end position="103"/>
    </location>
</feature>
<dbReference type="InterPro" id="IPR012677">
    <property type="entry name" value="Nucleotide-bd_a/b_plait_sf"/>
</dbReference>
<dbReference type="GO" id="GO:0006999">
    <property type="term" value="P:nuclear pore organization"/>
    <property type="evidence" value="ECO:0007669"/>
    <property type="project" value="TreeGrafter"/>
</dbReference>
<dbReference type="EMBL" id="CP144540">
    <property type="protein sequence ID" value="WWC66035.1"/>
    <property type="molecule type" value="Genomic_DNA"/>
</dbReference>
<name>A0AAJ8KZ21_9TREE</name>
<feature type="compositionally biased region" description="Gly residues" evidence="9">
    <location>
        <begin position="111"/>
        <end position="127"/>
    </location>
</feature>
<feature type="compositionally biased region" description="Low complexity" evidence="9">
    <location>
        <begin position="128"/>
        <end position="139"/>
    </location>
</feature>
<dbReference type="Proteomes" id="UP000078595">
    <property type="component" value="Chromosome 11"/>
</dbReference>
<evidence type="ECO:0000256" key="7">
    <source>
        <dbReference type="ARBA" id="ARBA00023242"/>
    </source>
</evidence>
<dbReference type="GeneID" id="28970717"/>
<feature type="compositionally biased region" description="Gly residues" evidence="9">
    <location>
        <begin position="209"/>
        <end position="219"/>
    </location>
</feature>
<dbReference type="GO" id="GO:0051028">
    <property type="term" value="P:mRNA transport"/>
    <property type="evidence" value="ECO:0007669"/>
    <property type="project" value="UniProtKB-UniRule"/>
</dbReference>
<keyword evidence="12" id="KW-1185">Reference proteome</keyword>
<feature type="compositionally biased region" description="Low complexity" evidence="9">
    <location>
        <begin position="1"/>
        <end position="24"/>
    </location>
</feature>
<organism evidence="11 12">
    <name type="scientific">Kwoniella dejecticola CBS 10117</name>
    <dbReference type="NCBI Taxonomy" id="1296121"/>
    <lineage>
        <taxon>Eukaryota</taxon>
        <taxon>Fungi</taxon>
        <taxon>Dikarya</taxon>
        <taxon>Basidiomycota</taxon>
        <taxon>Agaricomycotina</taxon>
        <taxon>Tremellomycetes</taxon>
        <taxon>Tremellales</taxon>
        <taxon>Cryptococcaceae</taxon>
        <taxon>Kwoniella</taxon>
    </lineage>
</organism>
<dbReference type="Pfam" id="PF05172">
    <property type="entry name" value="RRM_Nup35"/>
    <property type="match status" value="1"/>
</dbReference>
<evidence type="ECO:0000256" key="1">
    <source>
        <dbReference type="ARBA" id="ARBA00004567"/>
    </source>
</evidence>
<keyword evidence="2 8" id="KW-0813">Transport</keyword>
<evidence type="ECO:0000313" key="11">
    <source>
        <dbReference type="EMBL" id="WWC66035.1"/>
    </source>
</evidence>
<feature type="compositionally biased region" description="Polar residues" evidence="9">
    <location>
        <begin position="366"/>
        <end position="382"/>
    </location>
</feature>
<evidence type="ECO:0000256" key="2">
    <source>
        <dbReference type="ARBA" id="ARBA00022448"/>
    </source>
</evidence>
<accession>A0AAJ8KZ21</accession>
<dbReference type="GO" id="GO:0017056">
    <property type="term" value="F:structural constituent of nuclear pore"/>
    <property type="evidence" value="ECO:0007669"/>
    <property type="project" value="TreeGrafter"/>
</dbReference>
<feature type="compositionally biased region" description="Polar residues" evidence="9">
    <location>
        <begin position="25"/>
        <end position="38"/>
    </location>
</feature>
<dbReference type="KEGG" id="kdj:28970717"/>
<feature type="region of interest" description="Disordered" evidence="9">
    <location>
        <begin position="80"/>
        <end position="222"/>
    </location>
</feature>
<dbReference type="GO" id="GO:0006607">
    <property type="term" value="P:NLS-bearing protein import into nucleus"/>
    <property type="evidence" value="ECO:0007669"/>
    <property type="project" value="TreeGrafter"/>
</dbReference>
<dbReference type="Gene3D" id="3.30.70.330">
    <property type="match status" value="1"/>
</dbReference>
<dbReference type="GO" id="GO:0044615">
    <property type="term" value="C:nuclear pore nuclear basket"/>
    <property type="evidence" value="ECO:0007669"/>
    <property type="project" value="TreeGrafter"/>
</dbReference>
<keyword evidence="5" id="KW-0811">Translocation</keyword>
<feature type="domain" description="RRM Nup35-type" evidence="10">
    <location>
        <begin position="240"/>
        <end position="321"/>
    </location>
</feature>
<evidence type="ECO:0000256" key="5">
    <source>
        <dbReference type="ARBA" id="ARBA00023010"/>
    </source>
</evidence>
<feature type="compositionally biased region" description="Low complexity" evidence="9">
    <location>
        <begin position="324"/>
        <end position="347"/>
    </location>
</feature>
<dbReference type="InterPro" id="IPR035979">
    <property type="entry name" value="RBD_domain_sf"/>
</dbReference>
<dbReference type="InterPro" id="IPR007846">
    <property type="entry name" value="RRM_NUP35_dom"/>
</dbReference>
<dbReference type="PANTHER" id="PTHR21527:SF6">
    <property type="entry name" value="NUCLEOPORIN NUP35"/>
    <property type="match status" value="1"/>
</dbReference>